<dbReference type="InterPro" id="IPR000387">
    <property type="entry name" value="Tyr_Pase_dom"/>
</dbReference>
<dbReference type="SMART" id="SM00195">
    <property type="entry name" value="DSPc"/>
    <property type="match status" value="1"/>
</dbReference>
<name>A0A8S1KYW8_9CILI</name>
<comment type="caution">
    <text evidence="7">The sequence shown here is derived from an EMBL/GenBank/DDBJ whole genome shotgun (WGS) entry which is preliminary data.</text>
</comment>
<evidence type="ECO:0000313" key="8">
    <source>
        <dbReference type="Proteomes" id="UP000692954"/>
    </source>
</evidence>
<dbReference type="InterPro" id="IPR000340">
    <property type="entry name" value="Dual-sp_phosphatase_cat-dom"/>
</dbReference>
<dbReference type="EMBL" id="CAJJDN010000014">
    <property type="protein sequence ID" value="CAD8060107.1"/>
    <property type="molecule type" value="Genomic_DNA"/>
</dbReference>
<dbReference type="GO" id="GO:0008330">
    <property type="term" value="F:protein tyrosine/threonine phosphatase activity"/>
    <property type="evidence" value="ECO:0007669"/>
    <property type="project" value="TreeGrafter"/>
</dbReference>
<dbReference type="EC" id="3.1.3.48" evidence="2"/>
<evidence type="ECO:0000259" key="5">
    <source>
        <dbReference type="PROSITE" id="PS50054"/>
    </source>
</evidence>
<evidence type="ECO:0000256" key="1">
    <source>
        <dbReference type="ARBA" id="ARBA00008601"/>
    </source>
</evidence>
<dbReference type="GO" id="GO:0043409">
    <property type="term" value="P:negative regulation of MAPK cascade"/>
    <property type="evidence" value="ECO:0007669"/>
    <property type="project" value="TreeGrafter"/>
</dbReference>
<dbReference type="AlphaFoldDB" id="A0A8S1KYW8"/>
<evidence type="ECO:0000256" key="3">
    <source>
        <dbReference type="ARBA" id="ARBA00022801"/>
    </source>
</evidence>
<feature type="domain" description="Tyrosine-protein phosphatase" evidence="5">
    <location>
        <begin position="18"/>
        <end position="157"/>
    </location>
</feature>
<dbReference type="PANTHER" id="PTHR10159">
    <property type="entry name" value="DUAL SPECIFICITY PROTEIN PHOSPHATASE"/>
    <property type="match status" value="1"/>
</dbReference>
<keyword evidence="3" id="KW-0378">Hydrolase</keyword>
<dbReference type="InterPro" id="IPR020422">
    <property type="entry name" value="TYR_PHOSPHATASE_DUAL_dom"/>
</dbReference>
<feature type="domain" description="Tyrosine specific protein phosphatases" evidence="6">
    <location>
        <begin position="78"/>
        <end position="138"/>
    </location>
</feature>
<dbReference type="GO" id="GO:0033550">
    <property type="term" value="F:MAP kinase tyrosine phosphatase activity"/>
    <property type="evidence" value="ECO:0007669"/>
    <property type="project" value="TreeGrafter"/>
</dbReference>
<dbReference type="PROSITE" id="PS00383">
    <property type="entry name" value="TYR_PHOSPHATASE_1"/>
    <property type="match status" value="1"/>
</dbReference>
<dbReference type="PROSITE" id="PS50056">
    <property type="entry name" value="TYR_PHOSPHATASE_2"/>
    <property type="match status" value="1"/>
</dbReference>
<keyword evidence="8" id="KW-1185">Reference proteome</keyword>
<comment type="similarity">
    <text evidence="1">Belongs to the protein-tyrosine phosphatase family. Non-receptor class dual specificity subfamily.</text>
</comment>
<evidence type="ECO:0000313" key="7">
    <source>
        <dbReference type="EMBL" id="CAD8060107.1"/>
    </source>
</evidence>
<dbReference type="Pfam" id="PF00782">
    <property type="entry name" value="DSPc"/>
    <property type="match status" value="1"/>
</dbReference>
<dbReference type="CDD" id="cd14498">
    <property type="entry name" value="DSP"/>
    <property type="match status" value="1"/>
</dbReference>
<proteinExistence type="inferred from homology"/>
<dbReference type="PANTHER" id="PTHR10159:SF511">
    <property type="entry name" value="DUAL SPECIFICITY PROTEIN PHOSPHATASE 1"/>
    <property type="match status" value="1"/>
</dbReference>
<sequence length="327" mass="37490">MLQPRPPFPSGQMDLILGKTESYGALFLSGIEAALNPQLMQQNQIGAVLTVGTELSNLKFDCVQKLIMLHDTAYDPIRRYFEEAIHFIDEQRKTKNVLVHCFVGVSRSATLIIAYLMQMYNYSLQAALTFLISRRPQINPNPGFMQQLQQFDYELNKRRQQRPASTQYVRQHYDRDRRESIEVRSTRQFPTSSPLKRVNQKAMSTKSLFLTPKKNEAQNYFNFTPAVKPNNNPIEIKQIIKSAQNLDNGVLRQSNYFGNNTKKLAETAINGFKSANSFCKTFSNHFPMAKNQILAQTQTLLRRTQGSGLGNKGRQPIRAQTKIEYNI</sequence>
<evidence type="ECO:0000256" key="2">
    <source>
        <dbReference type="ARBA" id="ARBA00013064"/>
    </source>
</evidence>
<evidence type="ECO:0000259" key="6">
    <source>
        <dbReference type="PROSITE" id="PS50056"/>
    </source>
</evidence>
<dbReference type="Proteomes" id="UP000692954">
    <property type="component" value="Unassembled WGS sequence"/>
</dbReference>
<gene>
    <name evidence="7" type="ORF">PSON_ATCC_30995.1.T0140086</name>
</gene>
<dbReference type="GO" id="GO:0005737">
    <property type="term" value="C:cytoplasm"/>
    <property type="evidence" value="ECO:0007669"/>
    <property type="project" value="TreeGrafter"/>
</dbReference>
<dbReference type="InterPro" id="IPR016130">
    <property type="entry name" value="Tyr_Pase_AS"/>
</dbReference>
<accession>A0A8S1KYW8</accession>
<evidence type="ECO:0000256" key="4">
    <source>
        <dbReference type="ARBA" id="ARBA00022912"/>
    </source>
</evidence>
<dbReference type="PROSITE" id="PS50054">
    <property type="entry name" value="TYR_PHOSPHATASE_DUAL"/>
    <property type="match status" value="1"/>
</dbReference>
<dbReference type="GO" id="GO:0017017">
    <property type="term" value="F:MAP kinase tyrosine/serine/threonine phosphatase activity"/>
    <property type="evidence" value="ECO:0007669"/>
    <property type="project" value="TreeGrafter"/>
</dbReference>
<reference evidence="7" key="1">
    <citation type="submission" date="2021-01" db="EMBL/GenBank/DDBJ databases">
        <authorList>
            <consortium name="Genoscope - CEA"/>
            <person name="William W."/>
        </authorList>
    </citation>
    <scope>NUCLEOTIDE SEQUENCE</scope>
</reference>
<organism evidence="7 8">
    <name type="scientific">Paramecium sonneborni</name>
    <dbReference type="NCBI Taxonomy" id="65129"/>
    <lineage>
        <taxon>Eukaryota</taxon>
        <taxon>Sar</taxon>
        <taxon>Alveolata</taxon>
        <taxon>Ciliophora</taxon>
        <taxon>Intramacronucleata</taxon>
        <taxon>Oligohymenophorea</taxon>
        <taxon>Peniculida</taxon>
        <taxon>Parameciidae</taxon>
        <taxon>Paramecium</taxon>
    </lineage>
</organism>
<dbReference type="OrthoDB" id="10252009at2759"/>
<keyword evidence="4" id="KW-0904">Protein phosphatase</keyword>
<protein>
    <recommendedName>
        <fullName evidence="2">protein-tyrosine-phosphatase</fullName>
        <ecNumber evidence="2">3.1.3.48</ecNumber>
    </recommendedName>
</protein>